<dbReference type="Pfam" id="PF01263">
    <property type="entry name" value="Aldose_epim"/>
    <property type="match status" value="1"/>
</dbReference>
<dbReference type="Proteomes" id="UP000198790">
    <property type="component" value="Unassembled WGS sequence"/>
</dbReference>
<dbReference type="Gene3D" id="2.70.98.10">
    <property type="match status" value="1"/>
</dbReference>
<dbReference type="OrthoDB" id="9795355at2"/>
<dbReference type="GO" id="GO:0030246">
    <property type="term" value="F:carbohydrate binding"/>
    <property type="evidence" value="ECO:0007669"/>
    <property type="project" value="InterPro"/>
</dbReference>
<dbReference type="CDD" id="cd09024">
    <property type="entry name" value="Aldose_epim_lacX"/>
    <property type="match status" value="1"/>
</dbReference>
<protein>
    <submittedName>
        <fullName evidence="4">Galactose mutarotase</fullName>
    </submittedName>
</protein>
<gene>
    <name evidence="4" type="ORF">SAMN04489723_10974</name>
</gene>
<sequence>MNYTLQSVDLTVEINPIGMEISSIKSKITGLEYIWQADPAIWNGQAPVLFPIVGGLKDGFTIIDGKKYEMPKHGFVRNSSKPKLIEKTDDSARFRLSWDEESLAQYPFKFQLNMVFTLVGKTLSIEHQVTNLGSKTLPYFIGAHPAFNCPLHAGETYEEYSLTFPELETDATWLIEDSGLISDQTQSFLENSSSINLEKHLFDKDALIFKHLKSREVTLTHKDKGAILSVQFDDFDYLGIWAKSGAPFVCIEPWLGIGDSANSNNEFLEKEGLQKLEPQQSETKSYSITVIA</sequence>
<proteinExistence type="predicted"/>
<dbReference type="InterPro" id="IPR008183">
    <property type="entry name" value="Aldose_1/G6P_1-epimerase"/>
</dbReference>
<dbReference type="InterPro" id="IPR037481">
    <property type="entry name" value="LacX"/>
</dbReference>
<comment type="cofactor">
    <cofactor evidence="1">
        <name>Ca(2+)</name>
        <dbReference type="ChEBI" id="CHEBI:29108"/>
    </cofactor>
</comment>
<name>A0A1I1AWB6_9BACT</name>
<reference evidence="4 5" key="1">
    <citation type="submission" date="2016-10" db="EMBL/GenBank/DDBJ databases">
        <authorList>
            <person name="de Groot N.N."/>
        </authorList>
    </citation>
    <scope>NUCLEOTIDE SEQUENCE [LARGE SCALE GENOMIC DNA]</scope>
    <source>
        <strain evidence="4 5">DSM 23399</strain>
    </source>
</reference>
<evidence type="ECO:0000256" key="2">
    <source>
        <dbReference type="ARBA" id="ARBA00011245"/>
    </source>
</evidence>
<dbReference type="InterPro" id="IPR011013">
    <property type="entry name" value="Gal_mutarotase_sf_dom"/>
</dbReference>
<dbReference type="GO" id="GO:0005975">
    <property type="term" value="P:carbohydrate metabolic process"/>
    <property type="evidence" value="ECO:0007669"/>
    <property type="project" value="InterPro"/>
</dbReference>
<evidence type="ECO:0000313" key="4">
    <source>
        <dbReference type="EMBL" id="SFB40738.1"/>
    </source>
</evidence>
<dbReference type="AlphaFoldDB" id="A0A1I1AWB6"/>
<keyword evidence="5" id="KW-1185">Reference proteome</keyword>
<dbReference type="EMBL" id="FOKK01000009">
    <property type="protein sequence ID" value="SFB40738.1"/>
    <property type="molecule type" value="Genomic_DNA"/>
</dbReference>
<accession>A0A1I1AWB6</accession>
<dbReference type="RefSeq" id="WP_092898088.1">
    <property type="nucleotide sequence ID" value="NZ_FOKK01000009.1"/>
</dbReference>
<dbReference type="InterPro" id="IPR014718">
    <property type="entry name" value="GH-type_carb-bd"/>
</dbReference>
<dbReference type="GO" id="GO:0016853">
    <property type="term" value="F:isomerase activity"/>
    <property type="evidence" value="ECO:0007669"/>
    <property type="project" value="InterPro"/>
</dbReference>
<keyword evidence="3" id="KW-0106">Calcium</keyword>
<comment type="subunit">
    <text evidence="2">Monomer.</text>
</comment>
<dbReference type="STRING" id="237018.SAMN04489723_10974"/>
<organism evidence="4 5">
    <name type="scientific">Algoriphagus aquimarinus</name>
    <dbReference type="NCBI Taxonomy" id="237018"/>
    <lineage>
        <taxon>Bacteria</taxon>
        <taxon>Pseudomonadati</taxon>
        <taxon>Bacteroidota</taxon>
        <taxon>Cytophagia</taxon>
        <taxon>Cytophagales</taxon>
        <taxon>Cyclobacteriaceae</taxon>
        <taxon>Algoriphagus</taxon>
    </lineage>
</organism>
<dbReference type="SUPFAM" id="SSF74650">
    <property type="entry name" value="Galactose mutarotase-like"/>
    <property type="match status" value="1"/>
</dbReference>
<evidence type="ECO:0000313" key="5">
    <source>
        <dbReference type="Proteomes" id="UP000198790"/>
    </source>
</evidence>
<evidence type="ECO:0000256" key="3">
    <source>
        <dbReference type="ARBA" id="ARBA00022837"/>
    </source>
</evidence>
<evidence type="ECO:0000256" key="1">
    <source>
        <dbReference type="ARBA" id="ARBA00001913"/>
    </source>
</evidence>